<comment type="caution">
    <text evidence="11">The sequence shown here is derived from an EMBL/GenBank/DDBJ whole genome shotgun (WGS) entry which is preliminary data.</text>
</comment>
<dbReference type="PANTHER" id="PTHR15822:SF4">
    <property type="entry name" value="TYROSYL-DNA PHOSPHODIESTERASE 2"/>
    <property type="match status" value="1"/>
</dbReference>
<dbReference type="GO" id="GO:0005634">
    <property type="term" value="C:nucleus"/>
    <property type="evidence" value="ECO:0007669"/>
    <property type="project" value="UniProtKB-SubCell"/>
</dbReference>
<keyword evidence="7" id="KW-0378">Hydrolase</keyword>
<comment type="subcellular location">
    <subcellularLocation>
        <location evidence="3">Nucleus</location>
    </subcellularLocation>
</comment>
<evidence type="ECO:0000256" key="3">
    <source>
        <dbReference type="ARBA" id="ARBA00004123"/>
    </source>
</evidence>
<evidence type="ECO:0000256" key="2">
    <source>
        <dbReference type="ARBA" id="ARBA00001946"/>
    </source>
</evidence>
<protein>
    <submittedName>
        <fullName evidence="11">Uncharacterized protein</fullName>
    </submittedName>
</protein>
<dbReference type="GO" id="GO:0046872">
    <property type="term" value="F:metal ion binding"/>
    <property type="evidence" value="ECO:0007669"/>
    <property type="project" value="UniProtKB-KW"/>
</dbReference>
<proteinExistence type="predicted"/>
<dbReference type="Gene3D" id="3.60.10.10">
    <property type="entry name" value="Endonuclease/exonuclease/phosphatase"/>
    <property type="match status" value="1"/>
</dbReference>
<evidence type="ECO:0000256" key="9">
    <source>
        <dbReference type="ARBA" id="ARBA00023204"/>
    </source>
</evidence>
<keyword evidence="8" id="KW-0460">Magnesium</keyword>
<dbReference type="Proteomes" id="UP001296104">
    <property type="component" value="Unassembled WGS sequence"/>
</dbReference>
<accession>A0AAI8YZV1</accession>
<evidence type="ECO:0000256" key="4">
    <source>
        <dbReference type="ARBA" id="ARBA00022722"/>
    </source>
</evidence>
<organism evidence="11 12">
    <name type="scientific">Lecanosticta acicola</name>
    <dbReference type="NCBI Taxonomy" id="111012"/>
    <lineage>
        <taxon>Eukaryota</taxon>
        <taxon>Fungi</taxon>
        <taxon>Dikarya</taxon>
        <taxon>Ascomycota</taxon>
        <taxon>Pezizomycotina</taxon>
        <taxon>Dothideomycetes</taxon>
        <taxon>Dothideomycetidae</taxon>
        <taxon>Mycosphaerellales</taxon>
        <taxon>Mycosphaerellaceae</taxon>
        <taxon>Lecanosticta</taxon>
    </lineage>
</organism>
<dbReference type="InterPro" id="IPR036691">
    <property type="entry name" value="Endo/exonu/phosph_ase_sf"/>
</dbReference>
<name>A0AAI8YZV1_9PEZI</name>
<keyword evidence="9" id="KW-0234">DNA repair</keyword>
<dbReference type="SUPFAM" id="SSF56219">
    <property type="entry name" value="DNase I-like"/>
    <property type="match status" value="1"/>
</dbReference>
<dbReference type="GO" id="GO:0003697">
    <property type="term" value="F:single-stranded DNA binding"/>
    <property type="evidence" value="ECO:0007669"/>
    <property type="project" value="TreeGrafter"/>
</dbReference>
<evidence type="ECO:0000256" key="10">
    <source>
        <dbReference type="ARBA" id="ARBA00023242"/>
    </source>
</evidence>
<dbReference type="GO" id="GO:0006302">
    <property type="term" value="P:double-strand break repair"/>
    <property type="evidence" value="ECO:0007669"/>
    <property type="project" value="TreeGrafter"/>
</dbReference>
<comment type="cofactor">
    <cofactor evidence="1">
        <name>Mn(2+)</name>
        <dbReference type="ChEBI" id="CHEBI:29035"/>
    </cofactor>
</comment>
<dbReference type="PANTHER" id="PTHR15822">
    <property type="entry name" value="TRAF AND TNF RECEPTOR-ASSOCIATED PROTEIN"/>
    <property type="match status" value="1"/>
</dbReference>
<keyword evidence="6" id="KW-0227">DNA damage</keyword>
<dbReference type="InterPro" id="IPR051547">
    <property type="entry name" value="TDP2-like"/>
</dbReference>
<evidence type="ECO:0000256" key="6">
    <source>
        <dbReference type="ARBA" id="ARBA00022763"/>
    </source>
</evidence>
<evidence type="ECO:0000256" key="1">
    <source>
        <dbReference type="ARBA" id="ARBA00001936"/>
    </source>
</evidence>
<keyword evidence="4" id="KW-0540">Nuclease</keyword>
<dbReference type="GO" id="GO:0070260">
    <property type="term" value="F:5'-tyrosyl-DNA phosphodiesterase activity"/>
    <property type="evidence" value="ECO:0007669"/>
    <property type="project" value="TreeGrafter"/>
</dbReference>
<sequence>MGRDALTADILLKDGAQPAKKQDVVRVCTTHLESEYFGRVYRPGQLALTSTLLKHNMQMSQNVVAGLVAGDMNAIDKFEHEYPKADDVRLQDAWENGPEGEVPRLKPFQRDVTNGQARGNTWGYQRANGKRDGKRMDKILYTGAPKYIPLSFGTNRKQFPFAGVAGGLKNPAKDAFLIDPPSWVKDAVLTTTPAWVSDHYGILAKFQVGASANNSKSQHAGSFETEMPAIVTET</sequence>
<keyword evidence="10" id="KW-0539">Nucleus</keyword>
<dbReference type="GO" id="GO:0005737">
    <property type="term" value="C:cytoplasm"/>
    <property type="evidence" value="ECO:0007669"/>
    <property type="project" value="TreeGrafter"/>
</dbReference>
<evidence type="ECO:0000256" key="7">
    <source>
        <dbReference type="ARBA" id="ARBA00022801"/>
    </source>
</evidence>
<reference evidence="11" key="1">
    <citation type="submission" date="2023-11" db="EMBL/GenBank/DDBJ databases">
        <authorList>
            <person name="Alioto T."/>
            <person name="Alioto T."/>
            <person name="Gomez Garrido J."/>
        </authorList>
    </citation>
    <scope>NUCLEOTIDE SEQUENCE</scope>
</reference>
<evidence type="ECO:0000256" key="8">
    <source>
        <dbReference type="ARBA" id="ARBA00022842"/>
    </source>
</evidence>
<gene>
    <name evidence="11" type="ORF">LECACI_7A005011</name>
</gene>
<dbReference type="EMBL" id="CAVMBE010000030">
    <property type="protein sequence ID" value="CAK4026275.1"/>
    <property type="molecule type" value="Genomic_DNA"/>
</dbReference>
<keyword evidence="5" id="KW-0479">Metal-binding</keyword>
<evidence type="ECO:0000313" key="11">
    <source>
        <dbReference type="EMBL" id="CAK4026275.1"/>
    </source>
</evidence>
<evidence type="ECO:0000313" key="12">
    <source>
        <dbReference type="Proteomes" id="UP001296104"/>
    </source>
</evidence>
<keyword evidence="12" id="KW-1185">Reference proteome</keyword>
<dbReference type="AlphaFoldDB" id="A0AAI8YZV1"/>
<comment type="cofactor">
    <cofactor evidence="2">
        <name>Mg(2+)</name>
        <dbReference type="ChEBI" id="CHEBI:18420"/>
    </cofactor>
</comment>
<dbReference type="GO" id="GO:0004518">
    <property type="term" value="F:nuclease activity"/>
    <property type="evidence" value="ECO:0007669"/>
    <property type="project" value="UniProtKB-KW"/>
</dbReference>
<evidence type="ECO:0000256" key="5">
    <source>
        <dbReference type="ARBA" id="ARBA00022723"/>
    </source>
</evidence>